<reference evidence="2 3" key="1">
    <citation type="journal article" date="2017" name="Mol. Ecol.">
        <title>Comparative and population genomic landscape of Phellinus noxius: A hypervariable fungus causing root rot in trees.</title>
        <authorList>
            <person name="Chung C.L."/>
            <person name="Lee T.J."/>
            <person name="Akiba M."/>
            <person name="Lee H.H."/>
            <person name="Kuo T.H."/>
            <person name="Liu D."/>
            <person name="Ke H.M."/>
            <person name="Yokoi T."/>
            <person name="Roa M.B."/>
            <person name="Lu M.J."/>
            <person name="Chang Y.Y."/>
            <person name="Ann P.J."/>
            <person name="Tsai J.N."/>
            <person name="Chen C.Y."/>
            <person name="Tzean S.S."/>
            <person name="Ota Y."/>
            <person name="Hattori T."/>
            <person name="Sahashi N."/>
            <person name="Liou R.F."/>
            <person name="Kikuchi T."/>
            <person name="Tsai I.J."/>
        </authorList>
    </citation>
    <scope>NUCLEOTIDE SEQUENCE [LARGE SCALE GENOMIC DNA]</scope>
    <source>
        <strain evidence="2 3">FFPRI411160</strain>
    </source>
</reference>
<gene>
    <name evidence="2" type="ORF">PNOK_0231900</name>
</gene>
<name>A0A286US41_9AGAM</name>
<dbReference type="Pfam" id="PF10346">
    <property type="entry name" value="Con-6"/>
    <property type="match status" value="2"/>
</dbReference>
<dbReference type="Proteomes" id="UP000217199">
    <property type="component" value="Unassembled WGS sequence"/>
</dbReference>
<dbReference type="AlphaFoldDB" id="A0A286US41"/>
<dbReference type="PANTHER" id="PTHR36576">
    <property type="entry name" value="UPF0654 PROTEIN C11D3.01C-RELATED"/>
    <property type="match status" value="1"/>
</dbReference>
<evidence type="ECO:0000256" key="1">
    <source>
        <dbReference type="SAM" id="MobiDB-lite"/>
    </source>
</evidence>
<dbReference type="OrthoDB" id="5419162at2759"/>
<organism evidence="2 3">
    <name type="scientific">Pyrrhoderma noxium</name>
    <dbReference type="NCBI Taxonomy" id="2282107"/>
    <lineage>
        <taxon>Eukaryota</taxon>
        <taxon>Fungi</taxon>
        <taxon>Dikarya</taxon>
        <taxon>Basidiomycota</taxon>
        <taxon>Agaricomycotina</taxon>
        <taxon>Agaricomycetes</taxon>
        <taxon>Hymenochaetales</taxon>
        <taxon>Hymenochaetaceae</taxon>
        <taxon>Pyrrhoderma</taxon>
    </lineage>
</organism>
<dbReference type="GO" id="GO:0005737">
    <property type="term" value="C:cytoplasm"/>
    <property type="evidence" value="ECO:0007669"/>
    <property type="project" value="TreeGrafter"/>
</dbReference>
<dbReference type="InterPro" id="IPR052670">
    <property type="entry name" value="UPF0654_domain"/>
</dbReference>
<feature type="region of interest" description="Disordered" evidence="1">
    <location>
        <begin position="1"/>
        <end position="89"/>
    </location>
</feature>
<keyword evidence="3" id="KW-1185">Reference proteome</keyword>
<comment type="caution">
    <text evidence="2">The sequence shown here is derived from an EMBL/GenBank/DDBJ whole genome shotgun (WGS) entry which is preliminary data.</text>
</comment>
<protein>
    <submittedName>
        <fullName evidence="2">Conidiation-specific 6</fullName>
    </submittedName>
</protein>
<proteinExistence type="predicted"/>
<feature type="compositionally biased region" description="Basic and acidic residues" evidence="1">
    <location>
        <begin position="23"/>
        <end position="33"/>
    </location>
</feature>
<evidence type="ECO:0000313" key="3">
    <source>
        <dbReference type="Proteomes" id="UP000217199"/>
    </source>
</evidence>
<dbReference type="InParanoid" id="A0A286US41"/>
<evidence type="ECO:0000313" key="2">
    <source>
        <dbReference type="EMBL" id="PAV22362.1"/>
    </source>
</evidence>
<dbReference type="PANTHER" id="PTHR36576:SF1">
    <property type="entry name" value="UPF0654 PROTEIN C11D3.01C-RELATED"/>
    <property type="match status" value="1"/>
</dbReference>
<sequence>MAANIGNVAGGHKANIANPKTSNEAKEHSRQILDDLDSSGELQENASARDTDKNTGNVFGGHKATLKNPNVSEEAKQNSRQFLEENDAI</sequence>
<accession>A0A286US41</accession>
<dbReference type="InterPro" id="IPR018824">
    <property type="entry name" value="Conidiation-specific_6"/>
</dbReference>
<dbReference type="EMBL" id="NBII01000002">
    <property type="protein sequence ID" value="PAV22362.1"/>
    <property type="molecule type" value="Genomic_DNA"/>
</dbReference>